<dbReference type="Gene3D" id="2.40.50.1020">
    <property type="entry name" value="LytTr DNA-binding domain"/>
    <property type="match status" value="1"/>
</dbReference>
<comment type="caution">
    <text evidence="4">The sequence shown here is derived from an EMBL/GenBank/DDBJ whole genome shotgun (WGS) entry which is preliminary data.</text>
</comment>
<evidence type="ECO:0000259" key="2">
    <source>
        <dbReference type="PROSITE" id="PS50110"/>
    </source>
</evidence>
<dbReference type="GO" id="GO:0003677">
    <property type="term" value="F:DNA binding"/>
    <property type="evidence" value="ECO:0007669"/>
    <property type="project" value="InterPro"/>
</dbReference>
<dbReference type="InterPro" id="IPR007492">
    <property type="entry name" value="LytTR_DNA-bd_dom"/>
</dbReference>
<evidence type="ECO:0000256" key="1">
    <source>
        <dbReference type="PROSITE-ProRule" id="PRU00169"/>
    </source>
</evidence>
<dbReference type="PANTHER" id="PTHR37299">
    <property type="entry name" value="TRANSCRIPTIONAL REGULATOR-RELATED"/>
    <property type="match status" value="1"/>
</dbReference>
<dbReference type="PANTHER" id="PTHR37299:SF1">
    <property type="entry name" value="STAGE 0 SPORULATION PROTEIN A HOMOLOG"/>
    <property type="match status" value="1"/>
</dbReference>
<dbReference type="AlphaFoldDB" id="A0A5C6RZP0"/>
<proteinExistence type="predicted"/>
<dbReference type="OrthoDB" id="2168082at2"/>
<evidence type="ECO:0000313" key="5">
    <source>
        <dbReference type="Proteomes" id="UP000321721"/>
    </source>
</evidence>
<evidence type="ECO:0000313" key="4">
    <source>
        <dbReference type="EMBL" id="TXB67229.1"/>
    </source>
</evidence>
<dbReference type="PROSITE" id="PS50930">
    <property type="entry name" value="HTH_LYTTR"/>
    <property type="match status" value="1"/>
</dbReference>
<dbReference type="InterPro" id="IPR011006">
    <property type="entry name" value="CheY-like_superfamily"/>
</dbReference>
<feature type="domain" description="HTH LytTR-type" evidence="3">
    <location>
        <begin position="155"/>
        <end position="259"/>
    </location>
</feature>
<dbReference type="Proteomes" id="UP000321721">
    <property type="component" value="Unassembled WGS sequence"/>
</dbReference>
<dbReference type="InterPro" id="IPR001789">
    <property type="entry name" value="Sig_transdc_resp-reg_receiver"/>
</dbReference>
<dbReference type="SMART" id="SM00448">
    <property type="entry name" value="REC"/>
    <property type="match status" value="1"/>
</dbReference>
<accession>A0A5C6RZP0</accession>
<sequence length="259" mass="30130">MEKIRAIIIDDEFFARENLLMLLNEFCPEVEVVGMGQNVEEARILLADQKPDAVFLDIRMPSGEEGLELLEDVKTGNFQIVFVTAFKDYAIKAFNVNSIHYILKPIDIEDLKDAVDKLKHYKTIFKQDNSNLQTYIESLKNFSENIHYQSESNKITITHLKGIKIIEDSSIMYLEGEGNCTNLHFNDTTNFFDTRTLKIYDEILNPNKFYRIHKKYIINLNQLTDYIHQDGYFAKLKNGEMLPVARARVTDFINKIKSL</sequence>
<protein>
    <submittedName>
        <fullName evidence="4">Response regulator transcription factor</fullName>
    </submittedName>
</protein>
<dbReference type="PROSITE" id="PS50110">
    <property type="entry name" value="RESPONSE_REGULATORY"/>
    <property type="match status" value="1"/>
</dbReference>
<dbReference type="InterPro" id="IPR046947">
    <property type="entry name" value="LytR-like"/>
</dbReference>
<dbReference type="GO" id="GO:0000156">
    <property type="term" value="F:phosphorelay response regulator activity"/>
    <property type="evidence" value="ECO:0007669"/>
    <property type="project" value="InterPro"/>
</dbReference>
<dbReference type="Pfam" id="PF04397">
    <property type="entry name" value="LytTR"/>
    <property type="match status" value="1"/>
</dbReference>
<dbReference type="RefSeq" id="WP_147098577.1">
    <property type="nucleotide sequence ID" value="NZ_VOOS01000001.1"/>
</dbReference>
<reference evidence="4 5" key="1">
    <citation type="submission" date="2019-08" db="EMBL/GenBank/DDBJ databases">
        <title>Genome of Vicingus serpentipes NCIMB 15042.</title>
        <authorList>
            <person name="Bowman J.P."/>
        </authorList>
    </citation>
    <scope>NUCLEOTIDE SEQUENCE [LARGE SCALE GENOMIC DNA]</scope>
    <source>
        <strain evidence="4 5">NCIMB 15042</strain>
    </source>
</reference>
<gene>
    <name evidence="4" type="ORF">FRY74_03325</name>
</gene>
<dbReference type="Gene3D" id="3.40.50.2300">
    <property type="match status" value="1"/>
</dbReference>
<feature type="modified residue" description="4-aspartylphosphate" evidence="1">
    <location>
        <position position="57"/>
    </location>
</feature>
<dbReference type="SUPFAM" id="SSF52172">
    <property type="entry name" value="CheY-like"/>
    <property type="match status" value="1"/>
</dbReference>
<keyword evidence="5" id="KW-1185">Reference proteome</keyword>
<feature type="domain" description="Response regulatory" evidence="2">
    <location>
        <begin position="5"/>
        <end position="119"/>
    </location>
</feature>
<dbReference type="Pfam" id="PF00072">
    <property type="entry name" value="Response_reg"/>
    <property type="match status" value="1"/>
</dbReference>
<organism evidence="4 5">
    <name type="scientific">Vicingus serpentipes</name>
    <dbReference type="NCBI Taxonomy" id="1926625"/>
    <lineage>
        <taxon>Bacteria</taxon>
        <taxon>Pseudomonadati</taxon>
        <taxon>Bacteroidota</taxon>
        <taxon>Flavobacteriia</taxon>
        <taxon>Flavobacteriales</taxon>
        <taxon>Vicingaceae</taxon>
        <taxon>Vicingus</taxon>
    </lineage>
</organism>
<evidence type="ECO:0000259" key="3">
    <source>
        <dbReference type="PROSITE" id="PS50930"/>
    </source>
</evidence>
<keyword evidence="1" id="KW-0597">Phosphoprotein</keyword>
<dbReference type="SMART" id="SM00850">
    <property type="entry name" value="LytTR"/>
    <property type="match status" value="1"/>
</dbReference>
<name>A0A5C6RZP0_9FLAO</name>
<dbReference type="EMBL" id="VOOS01000001">
    <property type="protein sequence ID" value="TXB67229.1"/>
    <property type="molecule type" value="Genomic_DNA"/>
</dbReference>